<dbReference type="Proteomes" id="UP000053424">
    <property type="component" value="Unassembled WGS sequence"/>
</dbReference>
<gene>
    <name evidence="1" type="ORF">M413DRAFT_349338</name>
</gene>
<evidence type="ECO:0000313" key="1">
    <source>
        <dbReference type="EMBL" id="KIM35400.1"/>
    </source>
</evidence>
<evidence type="ECO:0000313" key="2">
    <source>
        <dbReference type="Proteomes" id="UP000053424"/>
    </source>
</evidence>
<name>A0A0C3BF47_HEBCY</name>
<organism evidence="1 2">
    <name type="scientific">Hebeloma cylindrosporum</name>
    <dbReference type="NCBI Taxonomy" id="76867"/>
    <lineage>
        <taxon>Eukaryota</taxon>
        <taxon>Fungi</taxon>
        <taxon>Dikarya</taxon>
        <taxon>Basidiomycota</taxon>
        <taxon>Agaricomycotina</taxon>
        <taxon>Agaricomycetes</taxon>
        <taxon>Agaricomycetidae</taxon>
        <taxon>Agaricales</taxon>
        <taxon>Agaricineae</taxon>
        <taxon>Hymenogastraceae</taxon>
        <taxon>Hebeloma</taxon>
    </lineage>
</organism>
<reference evidence="1 2" key="1">
    <citation type="submission" date="2014-04" db="EMBL/GenBank/DDBJ databases">
        <authorList>
            <consortium name="DOE Joint Genome Institute"/>
            <person name="Kuo A."/>
            <person name="Gay G."/>
            <person name="Dore J."/>
            <person name="Kohler A."/>
            <person name="Nagy L.G."/>
            <person name="Floudas D."/>
            <person name="Copeland A."/>
            <person name="Barry K.W."/>
            <person name="Cichocki N."/>
            <person name="Veneault-Fourrey C."/>
            <person name="LaButti K."/>
            <person name="Lindquist E.A."/>
            <person name="Lipzen A."/>
            <person name="Lundell T."/>
            <person name="Morin E."/>
            <person name="Murat C."/>
            <person name="Sun H."/>
            <person name="Tunlid A."/>
            <person name="Henrissat B."/>
            <person name="Grigoriev I.V."/>
            <person name="Hibbett D.S."/>
            <person name="Martin F."/>
            <person name="Nordberg H.P."/>
            <person name="Cantor M.N."/>
            <person name="Hua S.X."/>
        </authorList>
    </citation>
    <scope>NUCLEOTIDE SEQUENCE [LARGE SCALE GENOMIC DNA]</scope>
    <source>
        <strain evidence="2">h7</strain>
    </source>
</reference>
<protein>
    <submittedName>
        <fullName evidence="1">Uncharacterized protein</fullName>
    </submittedName>
</protein>
<sequence length="117" mass="13283">MRVSFYLPRRIMQPKAEISHLPRGGNNRPPFVSILEAHIVTKMFETGSKLNGARRGVSSLSHWHRRFAWSLSLFFKKKKTAKSPKTVDVFALVISNLLQSFSALKSPKSGLDISWTK</sequence>
<dbReference type="HOGENOM" id="CLU_2085120_0_0_1"/>
<proteinExistence type="predicted"/>
<dbReference type="AlphaFoldDB" id="A0A0C3BF47"/>
<accession>A0A0C3BF47</accession>
<dbReference type="EMBL" id="KN831821">
    <property type="protein sequence ID" value="KIM35400.1"/>
    <property type="molecule type" value="Genomic_DNA"/>
</dbReference>
<keyword evidence="2" id="KW-1185">Reference proteome</keyword>
<reference evidence="2" key="2">
    <citation type="submission" date="2015-01" db="EMBL/GenBank/DDBJ databases">
        <title>Evolutionary Origins and Diversification of the Mycorrhizal Mutualists.</title>
        <authorList>
            <consortium name="DOE Joint Genome Institute"/>
            <consortium name="Mycorrhizal Genomics Consortium"/>
            <person name="Kohler A."/>
            <person name="Kuo A."/>
            <person name="Nagy L.G."/>
            <person name="Floudas D."/>
            <person name="Copeland A."/>
            <person name="Barry K.W."/>
            <person name="Cichocki N."/>
            <person name="Veneault-Fourrey C."/>
            <person name="LaButti K."/>
            <person name="Lindquist E.A."/>
            <person name="Lipzen A."/>
            <person name="Lundell T."/>
            <person name="Morin E."/>
            <person name="Murat C."/>
            <person name="Riley R."/>
            <person name="Ohm R."/>
            <person name="Sun H."/>
            <person name="Tunlid A."/>
            <person name="Henrissat B."/>
            <person name="Grigoriev I.V."/>
            <person name="Hibbett D.S."/>
            <person name="Martin F."/>
        </authorList>
    </citation>
    <scope>NUCLEOTIDE SEQUENCE [LARGE SCALE GENOMIC DNA]</scope>
    <source>
        <strain evidence="2">h7</strain>
    </source>
</reference>